<evidence type="ECO:0000256" key="2">
    <source>
        <dbReference type="SAM" id="Phobius"/>
    </source>
</evidence>
<feature type="transmembrane region" description="Helical" evidence="2">
    <location>
        <begin position="64"/>
        <end position="83"/>
    </location>
</feature>
<organism evidence="3">
    <name type="scientific">Lotus japonicus</name>
    <name type="common">Lotus corniculatus var. japonicus</name>
    <dbReference type="NCBI Taxonomy" id="34305"/>
    <lineage>
        <taxon>Eukaryota</taxon>
        <taxon>Viridiplantae</taxon>
        <taxon>Streptophyta</taxon>
        <taxon>Embryophyta</taxon>
        <taxon>Tracheophyta</taxon>
        <taxon>Spermatophyta</taxon>
        <taxon>Magnoliopsida</taxon>
        <taxon>eudicotyledons</taxon>
        <taxon>Gunneridae</taxon>
        <taxon>Pentapetalae</taxon>
        <taxon>rosids</taxon>
        <taxon>fabids</taxon>
        <taxon>Fabales</taxon>
        <taxon>Fabaceae</taxon>
        <taxon>Papilionoideae</taxon>
        <taxon>50 kb inversion clade</taxon>
        <taxon>NPAAA clade</taxon>
        <taxon>Hologalegina</taxon>
        <taxon>robinioid clade</taxon>
        <taxon>Loteae</taxon>
        <taxon>Lotus</taxon>
    </lineage>
</organism>
<keyword evidence="2" id="KW-0812">Transmembrane</keyword>
<name>I3T0L2_LOTJA</name>
<evidence type="ECO:0000313" key="3">
    <source>
        <dbReference type="EMBL" id="AFK46054.1"/>
    </source>
</evidence>
<reference evidence="3" key="1">
    <citation type="submission" date="2012-05" db="EMBL/GenBank/DDBJ databases">
        <authorList>
            <person name="Krishnakumar V."/>
            <person name="Cheung F."/>
            <person name="Xiao Y."/>
            <person name="Chan A."/>
            <person name="Moskal W.A."/>
            <person name="Town C.D."/>
        </authorList>
    </citation>
    <scope>NUCLEOTIDE SEQUENCE</scope>
</reference>
<keyword evidence="2" id="KW-0472">Membrane</keyword>
<accession>I3T0L2</accession>
<sequence length="107" mass="12229">MFLSRKLAPGTKVLIPNSPPLQSKTSSRTRRLSSLDSQVHIQEFVQANMFLLTRITLKSLRLKGLILLFVWLLMILILCMRGLRSFKLKMLLSFMGTSMGAFTKAWN</sequence>
<proteinExistence type="evidence at transcript level"/>
<evidence type="ECO:0000256" key="1">
    <source>
        <dbReference type="SAM" id="MobiDB-lite"/>
    </source>
</evidence>
<feature type="region of interest" description="Disordered" evidence="1">
    <location>
        <begin position="1"/>
        <end position="29"/>
    </location>
</feature>
<dbReference type="AlphaFoldDB" id="I3T0L2"/>
<dbReference type="EMBL" id="BT146260">
    <property type="protein sequence ID" value="AFK46054.1"/>
    <property type="molecule type" value="mRNA"/>
</dbReference>
<keyword evidence="2" id="KW-1133">Transmembrane helix</keyword>
<protein>
    <submittedName>
        <fullName evidence="3">Uncharacterized protein</fullName>
    </submittedName>
</protein>